<dbReference type="OrthoDB" id="980633at2"/>
<protein>
    <submittedName>
        <fullName evidence="1">Uncharacterized protein</fullName>
    </submittedName>
</protein>
<evidence type="ECO:0000313" key="1">
    <source>
        <dbReference type="EMBL" id="GEO02545.1"/>
    </source>
</evidence>
<name>A0A512AS64_9BACT</name>
<reference evidence="1 2" key="1">
    <citation type="submission" date="2019-07" db="EMBL/GenBank/DDBJ databases">
        <title>Whole genome shotgun sequence of Adhaeribacter aerolatus NBRC 106133.</title>
        <authorList>
            <person name="Hosoyama A."/>
            <person name="Uohara A."/>
            <person name="Ohji S."/>
            <person name="Ichikawa N."/>
        </authorList>
    </citation>
    <scope>NUCLEOTIDE SEQUENCE [LARGE SCALE GENOMIC DNA]</scope>
    <source>
        <strain evidence="1 2">NBRC 106133</strain>
    </source>
</reference>
<gene>
    <name evidence="1" type="ORF">AAE02nite_02090</name>
</gene>
<proteinExistence type="predicted"/>
<sequence>MYFITIPSEKEQYKKKLTKVSTDETGWINFYYNKDSATEWVEYYPYKEDRAPAILKRTDLPKEVKELMEICFASKDIEDWRGLGAELSSGIYSIKEVAQVLKENAFNWPNEALEEFKSSFRPIDNRNIIGMNVEQVEKSYQEFIEAQNYINQIIK</sequence>
<evidence type="ECO:0000313" key="2">
    <source>
        <dbReference type="Proteomes" id="UP000321532"/>
    </source>
</evidence>
<dbReference type="EMBL" id="BJYS01000001">
    <property type="protein sequence ID" value="GEO02545.1"/>
    <property type="molecule type" value="Genomic_DNA"/>
</dbReference>
<accession>A0A512AS64</accession>
<dbReference type="RefSeq" id="WP_146894582.1">
    <property type="nucleotide sequence ID" value="NZ_BJYS01000001.1"/>
</dbReference>
<keyword evidence="2" id="KW-1185">Reference proteome</keyword>
<dbReference type="Proteomes" id="UP000321532">
    <property type="component" value="Unassembled WGS sequence"/>
</dbReference>
<comment type="caution">
    <text evidence="1">The sequence shown here is derived from an EMBL/GenBank/DDBJ whole genome shotgun (WGS) entry which is preliminary data.</text>
</comment>
<organism evidence="1 2">
    <name type="scientific">Adhaeribacter aerolatus</name>
    <dbReference type="NCBI Taxonomy" id="670289"/>
    <lineage>
        <taxon>Bacteria</taxon>
        <taxon>Pseudomonadati</taxon>
        <taxon>Bacteroidota</taxon>
        <taxon>Cytophagia</taxon>
        <taxon>Cytophagales</taxon>
        <taxon>Hymenobacteraceae</taxon>
        <taxon>Adhaeribacter</taxon>
    </lineage>
</organism>
<dbReference type="AlphaFoldDB" id="A0A512AS64"/>